<dbReference type="AlphaFoldDB" id="Q8T0J8"/>
<dbReference type="EMBL" id="AY069216">
    <property type="protein sequence ID" value="AAL39361.1"/>
    <property type="molecule type" value="mRNA"/>
</dbReference>
<evidence type="ECO:0000313" key="1">
    <source>
        <dbReference type="EMBL" id="AAL39361.1"/>
    </source>
</evidence>
<proteinExistence type="evidence at transcript level"/>
<name>Q8T0J8_DROME</name>
<protein>
    <submittedName>
        <fullName evidence="1">GH26355p</fullName>
    </submittedName>
</protein>
<organism evidence="1">
    <name type="scientific">Drosophila melanogaster</name>
    <name type="common">Fruit fly</name>
    <dbReference type="NCBI Taxonomy" id="7227"/>
    <lineage>
        <taxon>Eukaryota</taxon>
        <taxon>Metazoa</taxon>
        <taxon>Ecdysozoa</taxon>
        <taxon>Arthropoda</taxon>
        <taxon>Hexapoda</taxon>
        <taxon>Insecta</taxon>
        <taxon>Pterygota</taxon>
        <taxon>Neoptera</taxon>
        <taxon>Endopterygota</taxon>
        <taxon>Diptera</taxon>
        <taxon>Brachycera</taxon>
        <taxon>Muscomorpha</taxon>
        <taxon>Ephydroidea</taxon>
        <taxon>Drosophilidae</taxon>
        <taxon>Drosophila</taxon>
        <taxon>Sophophora</taxon>
    </lineage>
</organism>
<accession>Q8T0J8</accession>
<sequence>MCVCSRAVRGKSKKTKGKIGKTKQHSSSAVAEIASQQNINVSIRLTRQLHPARYPLSLALSLVDSRERDEALLLEFHSASKLSSSRKLALQCRLQLRNTKPNVKAVCVGAGSCPPAKFQCTTPRGRATAQKHI</sequence>
<reference evidence="1" key="1">
    <citation type="submission" date="2001-12" db="EMBL/GenBank/DDBJ databases">
        <authorList>
            <person name="Stapleton M."/>
            <person name="Brokstein P."/>
            <person name="Hong L."/>
            <person name="Agbayani A."/>
            <person name="Carlson J."/>
            <person name="Champe M."/>
            <person name="Chavez C."/>
            <person name="Dorsett V."/>
            <person name="Farfan D."/>
            <person name="Frise E."/>
            <person name="George R."/>
            <person name="Gonzalez M."/>
            <person name="Guarin H."/>
            <person name="Li P."/>
            <person name="Liao G."/>
            <person name="Miranda A."/>
            <person name="Mungall C.J."/>
            <person name="Nunoo J."/>
            <person name="Pacleb J."/>
            <person name="Paragas V."/>
            <person name="Park S."/>
            <person name="Phouanenavong S."/>
            <person name="Wan K."/>
            <person name="Yu C."/>
            <person name="Lewis S.E."/>
            <person name="Rubin G.M."/>
            <person name="Celniker S."/>
        </authorList>
    </citation>
    <scope>NUCLEOTIDE SEQUENCE</scope>
    <source>
        <strain evidence="1">Berkeley</strain>
    </source>
</reference>